<dbReference type="UniPathway" id="UPA00079"/>
<organism evidence="11 12">
    <name type="scientific">Pontibacillus halophilus JSM 076056 = DSM 19796</name>
    <dbReference type="NCBI Taxonomy" id="1385510"/>
    <lineage>
        <taxon>Bacteria</taxon>
        <taxon>Bacillati</taxon>
        <taxon>Bacillota</taxon>
        <taxon>Bacilli</taxon>
        <taxon>Bacillales</taxon>
        <taxon>Bacillaceae</taxon>
        <taxon>Pontibacillus</taxon>
    </lineage>
</organism>
<comment type="similarity">
    <text evidence="7">Belongs to the TPP enzyme family. MenD subfamily.</text>
</comment>
<keyword evidence="1 7" id="KW-0474">Menaquinone biosynthesis</keyword>
<comment type="cofactor">
    <cofactor evidence="7">
        <name>thiamine diphosphate</name>
        <dbReference type="ChEBI" id="CHEBI:58937"/>
    </cofactor>
    <text evidence="7">Binds 1 thiamine pyrophosphate per subunit.</text>
</comment>
<dbReference type="AlphaFoldDB" id="A0A0A5GEI2"/>
<dbReference type="GO" id="GO:0009234">
    <property type="term" value="P:menaquinone biosynthetic process"/>
    <property type="evidence" value="ECO:0007669"/>
    <property type="project" value="UniProtKB-UniRule"/>
</dbReference>
<dbReference type="NCBIfam" id="TIGR00173">
    <property type="entry name" value="menD"/>
    <property type="match status" value="1"/>
</dbReference>
<dbReference type="Gene3D" id="3.40.50.1220">
    <property type="entry name" value="TPP-binding domain"/>
    <property type="match status" value="1"/>
</dbReference>
<dbReference type="CDD" id="cd07037">
    <property type="entry name" value="TPP_PYR_MenD"/>
    <property type="match status" value="1"/>
</dbReference>
<dbReference type="Pfam" id="PF02776">
    <property type="entry name" value="TPP_enzyme_N"/>
    <property type="match status" value="1"/>
</dbReference>
<evidence type="ECO:0000256" key="4">
    <source>
        <dbReference type="ARBA" id="ARBA00022842"/>
    </source>
</evidence>
<dbReference type="UniPathway" id="UPA01057">
    <property type="reaction ID" value="UER00164"/>
</dbReference>
<dbReference type="CDD" id="cd02009">
    <property type="entry name" value="TPP_SHCHC_synthase"/>
    <property type="match status" value="1"/>
</dbReference>
<dbReference type="SUPFAM" id="SSF52467">
    <property type="entry name" value="DHS-like NAD/FAD-binding domain"/>
    <property type="match status" value="1"/>
</dbReference>
<keyword evidence="3 7" id="KW-0479">Metal-binding</keyword>
<dbReference type="InterPro" id="IPR029061">
    <property type="entry name" value="THDP-binding"/>
</dbReference>
<dbReference type="eggNOG" id="COG1165">
    <property type="taxonomic scope" value="Bacteria"/>
</dbReference>
<comment type="cofactor">
    <cofactor evidence="7">
        <name>Mg(2+)</name>
        <dbReference type="ChEBI" id="CHEBI:18420"/>
    </cofactor>
    <cofactor evidence="7">
        <name>Mn(2+)</name>
        <dbReference type="ChEBI" id="CHEBI:29035"/>
    </cofactor>
</comment>
<gene>
    <name evidence="7" type="primary">menD</name>
    <name evidence="11" type="ORF">N781_07435</name>
</gene>
<dbReference type="PIRSF" id="PIRSF004983">
    <property type="entry name" value="MenD"/>
    <property type="match status" value="1"/>
</dbReference>
<evidence type="ECO:0000259" key="8">
    <source>
        <dbReference type="Pfam" id="PF02775"/>
    </source>
</evidence>
<evidence type="ECO:0000256" key="6">
    <source>
        <dbReference type="ARBA" id="ARBA00023211"/>
    </source>
</evidence>
<sequence>MNHTERLTRYVTQFVDELVQSGVTDVVISPGSRSTPLAMTFTQHKGIKQWINLDERSAGFFALGMAKEQNRVVALVCTSGTAAANYYPAIVEAYYSRVPLLVLTADRPHELRDVGAPQAIDQIHMFQPFIKWFHEMALPEGTEEMQRYVRSKASRAVHVAQDGNRAAVHLNFPFRSPLVPDFDLPNVWERTLSEGFHSNVNGRRRLDAHELITLHERLQHKERPLFVVGPQTDEALRYELIQLAEQFGVPLLADPLSQVRSGVVEEEVIIETYDAILKSEWAREHYRPDVVVRFGAMPVSKPFMLMLNEYEDIEQWIVEAHEGHREPTSRPANFVYSDPVLFCMDYREAFPQFSFNRSWLETWQRLNKEAKSILLSDKEENSLTEGHVISTLLDELNQDETVYIGNSMAVRDLDTFFMTTDKRIRVLANRGANGIDGMVSSAFGAASHGAEVTLVLGDLSFYHDLNGMLVGKQYGLPLRIIVVNNNGGGIFSFLPQAEQSTDFEELFGTPFELDFEKTVSMYGGRFFRTQSLEVLRAQLATAPKGLEVIEVVTNREINAQWHRTKWREIEETIREGAET</sequence>
<feature type="domain" description="Thiamine pyrophosphate enzyme N-terminal TPP-binding" evidence="9">
    <location>
        <begin position="12"/>
        <end position="125"/>
    </location>
</feature>
<evidence type="ECO:0000256" key="7">
    <source>
        <dbReference type="HAMAP-Rule" id="MF_01659"/>
    </source>
</evidence>
<dbReference type="InterPro" id="IPR029035">
    <property type="entry name" value="DHS-like_NAD/FAD-binding_dom"/>
</dbReference>
<name>A0A0A5GEI2_9BACI</name>
<dbReference type="Pfam" id="PF02775">
    <property type="entry name" value="TPP_enzyme_C"/>
    <property type="match status" value="1"/>
</dbReference>
<dbReference type="EC" id="2.2.1.9" evidence="7"/>
<dbReference type="HAMAP" id="MF_01659">
    <property type="entry name" value="MenD"/>
    <property type="match status" value="1"/>
</dbReference>
<reference evidence="11 12" key="1">
    <citation type="submission" date="2013-08" db="EMBL/GenBank/DDBJ databases">
        <authorList>
            <person name="Huang J."/>
            <person name="Wang G."/>
        </authorList>
    </citation>
    <scope>NUCLEOTIDE SEQUENCE [LARGE SCALE GENOMIC DNA]</scope>
    <source>
        <strain evidence="11 12">JSM 076056</strain>
    </source>
</reference>
<dbReference type="GO" id="GO:0000287">
    <property type="term" value="F:magnesium ion binding"/>
    <property type="evidence" value="ECO:0007669"/>
    <property type="project" value="UniProtKB-UniRule"/>
</dbReference>
<comment type="pathway">
    <text evidence="7">Quinol/quinone metabolism; menaquinone biosynthesis.</text>
</comment>
<evidence type="ECO:0000259" key="9">
    <source>
        <dbReference type="Pfam" id="PF02776"/>
    </source>
</evidence>
<keyword evidence="6 7" id="KW-0464">Manganese</keyword>
<evidence type="ECO:0000256" key="1">
    <source>
        <dbReference type="ARBA" id="ARBA00022428"/>
    </source>
</evidence>
<comment type="caution">
    <text evidence="11">The sequence shown here is derived from an EMBL/GenBank/DDBJ whole genome shotgun (WGS) entry which is preliminary data.</text>
</comment>
<keyword evidence="2 7" id="KW-0808">Transferase</keyword>
<dbReference type="GO" id="GO:0030976">
    <property type="term" value="F:thiamine pyrophosphate binding"/>
    <property type="evidence" value="ECO:0007669"/>
    <property type="project" value="UniProtKB-UniRule"/>
</dbReference>
<evidence type="ECO:0000256" key="5">
    <source>
        <dbReference type="ARBA" id="ARBA00023052"/>
    </source>
</evidence>
<keyword evidence="12" id="KW-1185">Reference proteome</keyword>
<dbReference type="EMBL" id="AVPE01000022">
    <property type="protein sequence ID" value="KGX89515.1"/>
    <property type="molecule type" value="Genomic_DNA"/>
</dbReference>
<dbReference type="RefSeq" id="WP_026801401.1">
    <property type="nucleotide sequence ID" value="NZ_AULI01000016.1"/>
</dbReference>
<comment type="catalytic activity">
    <reaction evidence="7">
        <text>isochorismate + 2-oxoglutarate + H(+) = 5-enolpyruvoyl-6-hydroxy-2-succinyl-cyclohex-3-ene-1-carboxylate + CO2</text>
        <dbReference type="Rhea" id="RHEA:25593"/>
        <dbReference type="ChEBI" id="CHEBI:15378"/>
        <dbReference type="ChEBI" id="CHEBI:16526"/>
        <dbReference type="ChEBI" id="CHEBI:16810"/>
        <dbReference type="ChEBI" id="CHEBI:29780"/>
        <dbReference type="ChEBI" id="CHEBI:58818"/>
        <dbReference type="EC" id="2.2.1.9"/>
    </reaction>
</comment>
<protein>
    <recommendedName>
        <fullName evidence="7">2-succinyl-5-enolpyruvyl-6-hydroxy-3-cyclohexene-1-carboxylate synthase</fullName>
        <shortName evidence="7">SEPHCHC synthase</shortName>
        <ecNumber evidence="7">2.2.1.9</ecNumber>
    </recommendedName>
    <alternativeName>
        <fullName evidence="7">Menaquinone biosynthesis protein MenD</fullName>
    </alternativeName>
</protein>
<feature type="domain" description="Thiamine pyrophosphate enzyme TPP-binding" evidence="8">
    <location>
        <begin position="438"/>
        <end position="547"/>
    </location>
</feature>
<evidence type="ECO:0000256" key="3">
    <source>
        <dbReference type="ARBA" id="ARBA00022723"/>
    </source>
</evidence>
<keyword evidence="5 7" id="KW-0786">Thiamine pyrophosphate</keyword>
<dbReference type="SUPFAM" id="SSF52518">
    <property type="entry name" value="Thiamin diphosphate-binding fold (THDP-binding)"/>
    <property type="match status" value="2"/>
</dbReference>
<dbReference type="GO" id="GO:0070204">
    <property type="term" value="F:2-succinyl-5-enolpyruvyl-6-hydroxy-3-cyclohexene-1-carboxylic-acid synthase activity"/>
    <property type="evidence" value="ECO:0007669"/>
    <property type="project" value="UniProtKB-UniRule"/>
</dbReference>
<comment type="subunit">
    <text evidence="7">Homodimer.</text>
</comment>
<dbReference type="GO" id="GO:0030145">
    <property type="term" value="F:manganese ion binding"/>
    <property type="evidence" value="ECO:0007669"/>
    <property type="project" value="UniProtKB-UniRule"/>
</dbReference>
<evidence type="ECO:0000313" key="11">
    <source>
        <dbReference type="EMBL" id="KGX89515.1"/>
    </source>
</evidence>
<dbReference type="InterPro" id="IPR032264">
    <property type="entry name" value="MenD_middle"/>
</dbReference>
<evidence type="ECO:0000256" key="2">
    <source>
        <dbReference type="ARBA" id="ARBA00022679"/>
    </source>
</evidence>
<dbReference type="STRING" id="1385510.GCA_000425205_03179"/>
<dbReference type="InterPro" id="IPR004433">
    <property type="entry name" value="MenaQ_synth_MenD"/>
</dbReference>
<dbReference type="OrthoDB" id="9791859at2"/>
<dbReference type="Gene3D" id="3.40.50.970">
    <property type="match status" value="2"/>
</dbReference>
<dbReference type="InterPro" id="IPR011766">
    <property type="entry name" value="TPP_enzyme_TPP-bd"/>
</dbReference>
<dbReference type="PANTHER" id="PTHR42916:SF1">
    <property type="entry name" value="PROTEIN PHYLLO, CHLOROPLASTIC"/>
    <property type="match status" value="1"/>
</dbReference>
<dbReference type="InterPro" id="IPR012001">
    <property type="entry name" value="Thiamin_PyroP_enz_TPP-bd_dom"/>
</dbReference>
<proteinExistence type="inferred from homology"/>
<evidence type="ECO:0000259" key="10">
    <source>
        <dbReference type="Pfam" id="PF16582"/>
    </source>
</evidence>
<dbReference type="PANTHER" id="PTHR42916">
    <property type="entry name" value="2-SUCCINYL-5-ENOLPYRUVYL-6-HYDROXY-3-CYCLOHEXENE-1-CARBOXYLATE SYNTHASE"/>
    <property type="match status" value="1"/>
</dbReference>
<feature type="domain" description="Menaquinone biosynthesis protein MenD middle" evidence="10">
    <location>
        <begin position="222"/>
        <end position="403"/>
    </location>
</feature>
<dbReference type="Pfam" id="PF16582">
    <property type="entry name" value="TPP_enzyme_M_2"/>
    <property type="match status" value="1"/>
</dbReference>
<evidence type="ECO:0000313" key="12">
    <source>
        <dbReference type="Proteomes" id="UP000030528"/>
    </source>
</evidence>
<comment type="function">
    <text evidence="7">Catalyzes the thiamine diphosphate-dependent decarboxylation of 2-oxoglutarate and the subsequent addition of the resulting succinic semialdehyde-thiamine pyrophosphate anion to isochorismate to yield 2-succinyl-5-enolpyruvyl-6-hydroxy-3-cyclohexene-1-carboxylate (SEPHCHC).</text>
</comment>
<accession>A0A0A5GEI2</accession>
<comment type="pathway">
    <text evidence="7">Quinol/quinone metabolism; 1,4-dihydroxy-2-naphthoate biosynthesis; 1,4-dihydroxy-2-naphthoate from chorismate: step 2/7.</text>
</comment>
<dbReference type="Proteomes" id="UP000030528">
    <property type="component" value="Unassembled WGS sequence"/>
</dbReference>
<keyword evidence="4 7" id="KW-0460">Magnesium</keyword>